<protein>
    <recommendedName>
        <fullName evidence="2">Toxin-antitoxin system, toxin component, HicA family</fullName>
    </recommendedName>
</protein>
<proteinExistence type="predicted"/>
<dbReference type="EMBL" id="JQ844261">
    <property type="protein sequence ID" value="AGS53932.1"/>
    <property type="molecule type" value="Genomic_DNA"/>
</dbReference>
<reference evidence="1" key="1">
    <citation type="submission" date="2012-03" db="EMBL/GenBank/DDBJ databases">
        <title>Functional metagenomics reveals considerable lignocellulase gene clusters in the gut microbiome of a wood-feeding higher termite.</title>
        <authorList>
            <person name="Liu N."/>
        </authorList>
    </citation>
    <scope>NUCLEOTIDE SEQUENCE</scope>
</reference>
<organism evidence="1">
    <name type="scientific">uncultured bacterium contig00087</name>
    <dbReference type="NCBI Taxonomy" id="1181560"/>
    <lineage>
        <taxon>Bacteria</taxon>
        <taxon>environmental samples</taxon>
    </lineage>
</organism>
<evidence type="ECO:0000313" key="1">
    <source>
        <dbReference type="EMBL" id="AGS53932.1"/>
    </source>
</evidence>
<evidence type="ECO:0008006" key="2">
    <source>
        <dbReference type="Google" id="ProtNLM"/>
    </source>
</evidence>
<name>A0A806K1V8_9BACT</name>
<dbReference type="AlphaFoldDB" id="A0A806K1V8"/>
<accession>A0A806K1V8</accession>
<sequence length="82" mass="9678">MSQWDKLIDDIIKLNKNVRFEDLVKVLKKIGYKQHQPKGGSSHYTFRKSGRMPITLPRSTPINRVYIEMVRDVILEYENEDG</sequence>